<dbReference type="GO" id="GO:0120330">
    <property type="term" value="C:rixosome complex"/>
    <property type="evidence" value="ECO:0007669"/>
    <property type="project" value="UniProtKB-UniRule"/>
</dbReference>
<dbReference type="STRING" id="92696.A0A4R0R2L7"/>
<dbReference type="Gene3D" id="1.25.10.10">
    <property type="entry name" value="Leucine-rich Repeat Variant"/>
    <property type="match status" value="1"/>
</dbReference>
<evidence type="ECO:0000256" key="4">
    <source>
        <dbReference type="ARBA" id="ARBA00023242"/>
    </source>
</evidence>
<dbReference type="SUPFAM" id="SSF48371">
    <property type="entry name" value="ARM repeat"/>
    <property type="match status" value="1"/>
</dbReference>
<dbReference type="EMBL" id="RWJN01000480">
    <property type="protein sequence ID" value="TCD61311.1"/>
    <property type="molecule type" value="Genomic_DNA"/>
</dbReference>
<gene>
    <name evidence="8" type="ORF">EIP91_008639</name>
</gene>
<dbReference type="InterPro" id="IPR011989">
    <property type="entry name" value="ARM-like"/>
</dbReference>
<dbReference type="AlphaFoldDB" id="A0A4R0R2L7"/>
<evidence type="ECO:0000256" key="5">
    <source>
        <dbReference type="RuleBase" id="RU368021"/>
    </source>
</evidence>
<name>A0A4R0R2L7_9APHY</name>
<keyword evidence="4 5" id="KW-0539">Nucleus</keyword>
<keyword evidence="9" id="KW-1185">Reference proteome</keyword>
<keyword evidence="5" id="KW-0690">Ribosome biogenesis</keyword>
<sequence length="750" mass="81492">MPKSSKKKKDKAADFSKAKLKLGKGKQVANNAVDTSFKARSIALPGQSIVQDRDTGAPSTKRKLTFEDLISQLKHYNPTTRKDAIAGLRELFSDHPSLALLNLTTVVNRCVRIIADEDASVRKALLAFFDWFIPLDDLQPHASVVLLFITSALTHIFPEIRVDAVRFLDIFLEHIPEVVVDSWSSGSTHGRRILEGYLGLLNAGTAFGGEGDPMKATSTASVVLSPKSKLVVLSSLSTFLREATTFRDDMPSTSRSPSLASPTWFLASAFSSAAALQTFNSLVFPDTSHPAVKIEVDSNHNHDGDFAASFGFVRTSIVDGWSLADLSDLDLGRDQAGSSKLSIEDTYMSHLGATLQATLLSTFLDCAPAAFSPAGNPPETELQTALVVVEIARSLYGKLLQASRPRAFRCHAADGVKDQSTENIAAILGYMSPYFPFTLGGLGVAKRDIKVESAFETLNLVYCELTALLVLSSQSSPPSMQRRPATLRSTAKRPALAQTGGTPLQVEHVKAYVTQLLRGELARGANTQTTLPRAISHTSYRALLPTLWSLISTPLGDQGQHPDELLIALLEHALKASSSAAAKKDTVEFVGMLALLCTDPQYRGAFTLGRHPEEDLKFREWLLHLPKTLWELGANNLPLTETILRLLLRLTQRKSILLDPPTSSAVRARLVPYFTVAHATRGKLPGPFAKLPPPALSRSPARRLALDVAATLLRFRIRNEDADDGLALAVAEAVGKSDDAMYWNGIMSTR</sequence>
<dbReference type="InterPro" id="IPR016024">
    <property type="entry name" value="ARM-type_fold"/>
</dbReference>
<comment type="similarity">
    <text evidence="3 5">Belongs to the IPI1/TEX10 family.</text>
</comment>
<comment type="subunit">
    <text evidence="5">Component of the RIX1 complex.</text>
</comment>
<evidence type="ECO:0000259" key="7">
    <source>
        <dbReference type="Pfam" id="PF12333"/>
    </source>
</evidence>
<evidence type="ECO:0000313" key="8">
    <source>
        <dbReference type="EMBL" id="TCD61311.1"/>
    </source>
</evidence>
<evidence type="ECO:0000256" key="6">
    <source>
        <dbReference type="SAM" id="MobiDB-lite"/>
    </source>
</evidence>
<feature type="compositionally biased region" description="Low complexity" evidence="6">
    <location>
        <begin position="475"/>
        <end position="484"/>
    </location>
</feature>
<dbReference type="OrthoDB" id="361362at2759"/>
<dbReference type="PANTHER" id="PTHR16056:SF2">
    <property type="entry name" value="TESTIS-EXPRESSED PROTEIN 10"/>
    <property type="match status" value="1"/>
</dbReference>
<comment type="subcellular location">
    <subcellularLocation>
        <location evidence="2 5">Nucleus</location>
    </subcellularLocation>
</comment>
<protein>
    <recommendedName>
        <fullName evidence="5">Pre-rRNA-processing protein</fullName>
    </recommendedName>
</protein>
<dbReference type="PANTHER" id="PTHR16056">
    <property type="entry name" value="REGULATOR OF MICROTUBULE DYNAMICS PROTEIN"/>
    <property type="match status" value="1"/>
</dbReference>
<evidence type="ECO:0000313" key="9">
    <source>
        <dbReference type="Proteomes" id="UP000292702"/>
    </source>
</evidence>
<dbReference type="Proteomes" id="UP000292702">
    <property type="component" value="Unassembled WGS sequence"/>
</dbReference>
<evidence type="ECO:0000256" key="2">
    <source>
        <dbReference type="ARBA" id="ARBA00004123"/>
    </source>
</evidence>
<comment type="function">
    <text evidence="1 5">Component of the RIX1 complex required for processing of ITS2 sequences from 35S pre-rRNA.</text>
</comment>
<dbReference type="InterPro" id="IPR024679">
    <property type="entry name" value="Ipi1_N"/>
</dbReference>
<keyword evidence="5" id="KW-0698">rRNA processing</keyword>
<proteinExistence type="inferred from homology"/>
<evidence type="ECO:0000256" key="3">
    <source>
        <dbReference type="ARBA" id="ARBA00006427"/>
    </source>
</evidence>
<accession>A0A4R0R2L7</accession>
<feature type="domain" description="Pre-rRNA-processing protein Ipi1 N-terminal" evidence="7">
    <location>
        <begin position="137"/>
        <end position="240"/>
    </location>
</feature>
<dbReference type="GO" id="GO:0006364">
    <property type="term" value="P:rRNA processing"/>
    <property type="evidence" value="ECO:0007669"/>
    <property type="project" value="UniProtKB-UniRule"/>
</dbReference>
<organism evidence="8 9">
    <name type="scientific">Steccherinum ochraceum</name>
    <dbReference type="NCBI Taxonomy" id="92696"/>
    <lineage>
        <taxon>Eukaryota</taxon>
        <taxon>Fungi</taxon>
        <taxon>Dikarya</taxon>
        <taxon>Basidiomycota</taxon>
        <taxon>Agaricomycotina</taxon>
        <taxon>Agaricomycetes</taxon>
        <taxon>Polyporales</taxon>
        <taxon>Steccherinaceae</taxon>
        <taxon>Steccherinum</taxon>
    </lineage>
</organism>
<evidence type="ECO:0000256" key="1">
    <source>
        <dbReference type="ARBA" id="ARBA00002355"/>
    </source>
</evidence>
<comment type="caution">
    <text evidence="8">The sequence shown here is derived from an EMBL/GenBank/DDBJ whole genome shotgun (WGS) entry which is preliminary data.</text>
</comment>
<reference evidence="8 9" key="1">
    <citation type="submission" date="2018-11" db="EMBL/GenBank/DDBJ databases">
        <title>Genome assembly of Steccherinum ochraceum LE-BIN_3174, the white-rot fungus of the Steccherinaceae family (The Residual Polyporoid clade, Polyporales, Basidiomycota).</title>
        <authorList>
            <person name="Fedorova T.V."/>
            <person name="Glazunova O.A."/>
            <person name="Landesman E.O."/>
            <person name="Moiseenko K.V."/>
            <person name="Psurtseva N.V."/>
            <person name="Savinova O.S."/>
            <person name="Shakhova N.V."/>
            <person name="Tyazhelova T.V."/>
            <person name="Vasina D.V."/>
        </authorList>
    </citation>
    <scope>NUCLEOTIDE SEQUENCE [LARGE SCALE GENOMIC DNA]</scope>
    <source>
        <strain evidence="8 9">LE-BIN_3174</strain>
    </source>
</reference>
<dbReference type="GO" id="GO:0005634">
    <property type="term" value="C:nucleus"/>
    <property type="evidence" value="ECO:0007669"/>
    <property type="project" value="UniProtKB-SubCell"/>
</dbReference>
<feature type="region of interest" description="Disordered" evidence="6">
    <location>
        <begin position="475"/>
        <end position="499"/>
    </location>
</feature>
<dbReference type="Pfam" id="PF12333">
    <property type="entry name" value="Ipi1_N"/>
    <property type="match status" value="1"/>
</dbReference>